<gene>
    <name evidence="1" type="ORF">CR513_01832</name>
</gene>
<dbReference type="AlphaFoldDB" id="A0A371IE05"/>
<protein>
    <submittedName>
        <fullName evidence="1">Uncharacterized protein</fullName>
    </submittedName>
</protein>
<evidence type="ECO:0000313" key="1">
    <source>
        <dbReference type="EMBL" id="RDY13279.1"/>
    </source>
</evidence>
<name>A0A371IE05_MUCPR</name>
<reference evidence="1" key="1">
    <citation type="submission" date="2018-05" db="EMBL/GenBank/DDBJ databases">
        <title>Draft genome of Mucuna pruriens seed.</title>
        <authorList>
            <person name="Nnadi N.E."/>
            <person name="Vos R."/>
            <person name="Hasami M.H."/>
            <person name="Devisetty U.K."/>
            <person name="Aguiy J.C."/>
        </authorList>
    </citation>
    <scope>NUCLEOTIDE SEQUENCE [LARGE SCALE GENOMIC DNA]</scope>
    <source>
        <strain evidence="1">JCA_2017</strain>
    </source>
</reference>
<evidence type="ECO:0000313" key="2">
    <source>
        <dbReference type="Proteomes" id="UP000257109"/>
    </source>
</evidence>
<feature type="non-terminal residue" evidence="1">
    <location>
        <position position="1"/>
    </location>
</feature>
<accession>A0A371IE05</accession>
<keyword evidence="2" id="KW-1185">Reference proteome</keyword>
<proteinExistence type="predicted"/>
<organism evidence="1 2">
    <name type="scientific">Mucuna pruriens</name>
    <name type="common">Velvet bean</name>
    <name type="synonym">Dolichos pruriens</name>
    <dbReference type="NCBI Taxonomy" id="157652"/>
    <lineage>
        <taxon>Eukaryota</taxon>
        <taxon>Viridiplantae</taxon>
        <taxon>Streptophyta</taxon>
        <taxon>Embryophyta</taxon>
        <taxon>Tracheophyta</taxon>
        <taxon>Spermatophyta</taxon>
        <taxon>Magnoliopsida</taxon>
        <taxon>eudicotyledons</taxon>
        <taxon>Gunneridae</taxon>
        <taxon>Pentapetalae</taxon>
        <taxon>rosids</taxon>
        <taxon>fabids</taxon>
        <taxon>Fabales</taxon>
        <taxon>Fabaceae</taxon>
        <taxon>Papilionoideae</taxon>
        <taxon>50 kb inversion clade</taxon>
        <taxon>NPAAA clade</taxon>
        <taxon>indigoferoid/millettioid clade</taxon>
        <taxon>Phaseoleae</taxon>
        <taxon>Mucuna</taxon>
    </lineage>
</organism>
<comment type="caution">
    <text evidence="1">The sequence shown here is derived from an EMBL/GenBank/DDBJ whole genome shotgun (WGS) entry which is preliminary data.</text>
</comment>
<dbReference type="Proteomes" id="UP000257109">
    <property type="component" value="Unassembled WGS sequence"/>
</dbReference>
<sequence>MANTTSKSEEEGEDKVVSLSKDITSKVTKLLQDEVLDLRQNLAKFINGIKNLKRILKDRRHPNDKSGIGYDRGKNLRKKKSTSKCLKCRGNRHTSFDCRDRPKKTSSNISRTNHKGSKQIWVTKKGKIYGIYKVGKHPFPFIENLLFVEVRNPNGSLMFTAKTQNNLYKINMFNLTNQNLEINLKAKQASPLNRTSKASV</sequence>
<dbReference type="EMBL" id="QJKJ01000303">
    <property type="protein sequence ID" value="RDY13279.1"/>
    <property type="molecule type" value="Genomic_DNA"/>
</dbReference>